<dbReference type="PANTHER" id="PTHR34580:SF1">
    <property type="entry name" value="PROTEIN PAFC"/>
    <property type="match status" value="1"/>
</dbReference>
<dbReference type="InterPro" id="IPR051534">
    <property type="entry name" value="CBASS_pafABC_assoc_protein"/>
</dbReference>
<dbReference type="Proteomes" id="UP000272015">
    <property type="component" value="Unassembled WGS sequence"/>
</dbReference>
<dbReference type="Pfam" id="PF08279">
    <property type="entry name" value="HTH_11"/>
    <property type="match status" value="1"/>
</dbReference>
<evidence type="ECO:0000313" key="5">
    <source>
        <dbReference type="Proteomes" id="UP000272015"/>
    </source>
</evidence>
<evidence type="ECO:0000313" key="4">
    <source>
        <dbReference type="EMBL" id="RJT90033.1"/>
    </source>
</evidence>
<dbReference type="AlphaFoldDB" id="A0A3A5MSE2"/>
<dbReference type="PROSITE" id="PS52050">
    <property type="entry name" value="WYL"/>
    <property type="match status" value="1"/>
</dbReference>
<dbReference type="OrthoDB" id="3171994at2"/>
<protein>
    <submittedName>
        <fullName evidence="4">WYL domain-containing protein</fullName>
    </submittedName>
</protein>
<keyword evidence="1" id="KW-0805">Transcription regulation</keyword>
<accession>A0A3A5MSE2</accession>
<dbReference type="PANTHER" id="PTHR34580">
    <property type="match status" value="1"/>
</dbReference>
<sequence>MKSRRLLSMMLLLQARHRMTAPELAEQLGVSVRTVLRDVVALANADVPVFAERGRFGGVVLLPGSQLDVSALSRAEVDALKLLGLDPGQARQLGIDSTTRSAQRKIAARRPPGRQSELPLSEVIVVDNTPWFSPMPSIVGIAELARNLQSGRRLRIHYRRSAEKDASWHPVDPYGLLVKSGRWYLVADVDRLPRLYSLERLEGWEVLPEVRRLRPNATLASVSRDLSAAVENRGAVTIIATLKKDRLDLARRLLGSRLASSQPIDAEQVEITVIYDQVESVRQLLQFGAHLHVTSPPEAQIVMRDVATAMADLYQG</sequence>
<organism evidence="4 5">
    <name type="scientific">Cryobacterium melibiosiphilum</name>
    <dbReference type="NCBI Taxonomy" id="995039"/>
    <lineage>
        <taxon>Bacteria</taxon>
        <taxon>Bacillati</taxon>
        <taxon>Actinomycetota</taxon>
        <taxon>Actinomycetes</taxon>
        <taxon>Micrococcales</taxon>
        <taxon>Microbacteriaceae</taxon>
        <taxon>Cryobacterium</taxon>
    </lineage>
</organism>
<dbReference type="RefSeq" id="WP_119972582.1">
    <property type="nucleotide sequence ID" value="NZ_JBHSQA010000026.1"/>
</dbReference>
<dbReference type="Gene3D" id="1.10.10.10">
    <property type="entry name" value="Winged helix-like DNA-binding domain superfamily/Winged helix DNA-binding domain"/>
    <property type="match status" value="1"/>
</dbReference>
<dbReference type="Pfam" id="PF13280">
    <property type="entry name" value="WYL"/>
    <property type="match status" value="1"/>
</dbReference>
<dbReference type="PIRSF" id="PIRSF016838">
    <property type="entry name" value="PafC"/>
    <property type="match status" value="1"/>
</dbReference>
<evidence type="ECO:0000259" key="3">
    <source>
        <dbReference type="PROSITE" id="PS51000"/>
    </source>
</evidence>
<dbReference type="InterPro" id="IPR036388">
    <property type="entry name" value="WH-like_DNA-bd_sf"/>
</dbReference>
<keyword evidence="5" id="KW-1185">Reference proteome</keyword>
<name>A0A3A5MSE2_9MICO</name>
<dbReference type="InterPro" id="IPR028349">
    <property type="entry name" value="PafC-like"/>
</dbReference>
<comment type="caution">
    <text evidence="4">The sequence shown here is derived from an EMBL/GenBank/DDBJ whole genome shotgun (WGS) entry which is preliminary data.</text>
</comment>
<dbReference type="SUPFAM" id="SSF46785">
    <property type="entry name" value="Winged helix' DNA-binding domain"/>
    <property type="match status" value="1"/>
</dbReference>
<dbReference type="PROSITE" id="PS51000">
    <property type="entry name" value="HTH_DEOR_2"/>
    <property type="match status" value="1"/>
</dbReference>
<evidence type="ECO:0000256" key="2">
    <source>
        <dbReference type="ARBA" id="ARBA00023163"/>
    </source>
</evidence>
<keyword evidence="2" id="KW-0804">Transcription</keyword>
<dbReference type="EMBL" id="QZVS01000065">
    <property type="protein sequence ID" value="RJT90033.1"/>
    <property type="molecule type" value="Genomic_DNA"/>
</dbReference>
<dbReference type="InterPro" id="IPR026881">
    <property type="entry name" value="WYL_dom"/>
</dbReference>
<evidence type="ECO:0000256" key="1">
    <source>
        <dbReference type="ARBA" id="ARBA00023015"/>
    </source>
</evidence>
<dbReference type="InterPro" id="IPR001034">
    <property type="entry name" value="DeoR_HTH"/>
</dbReference>
<reference evidence="4 5" key="1">
    <citation type="submission" date="2018-09" db="EMBL/GenBank/DDBJ databases">
        <title>Novel species of Cryobacterium.</title>
        <authorList>
            <person name="Liu Q."/>
            <person name="Xin Y.-H."/>
        </authorList>
    </citation>
    <scope>NUCLEOTIDE SEQUENCE [LARGE SCALE GENOMIC DNA]</scope>
    <source>
        <strain evidence="4 5">Hh39</strain>
    </source>
</reference>
<gene>
    <name evidence="4" type="ORF">D6T64_05030</name>
</gene>
<dbReference type="GO" id="GO:0003700">
    <property type="term" value="F:DNA-binding transcription factor activity"/>
    <property type="evidence" value="ECO:0007669"/>
    <property type="project" value="InterPro"/>
</dbReference>
<dbReference type="InterPro" id="IPR036390">
    <property type="entry name" value="WH_DNA-bd_sf"/>
</dbReference>
<dbReference type="InterPro" id="IPR013196">
    <property type="entry name" value="HTH_11"/>
</dbReference>
<feature type="domain" description="HTH deoR-type" evidence="3">
    <location>
        <begin position="2"/>
        <end position="61"/>
    </location>
</feature>
<proteinExistence type="predicted"/>